<keyword evidence="3" id="KW-1185">Reference proteome</keyword>
<accession>A0A3A4ANL1</accession>
<organism evidence="2 3">
    <name type="scientific">Bailinhaonella thermotolerans</name>
    <dbReference type="NCBI Taxonomy" id="1070861"/>
    <lineage>
        <taxon>Bacteria</taxon>
        <taxon>Bacillati</taxon>
        <taxon>Actinomycetota</taxon>
        <taxon>Actinomycetes</taxon>
        <taxon>Streptosporangiales</taxon>
        <taxon>Streptosporangiaceae</taxon>
        <taxon>Bailinhaonella</taxon>
    </lineage>
</organism>
<comment type="caution">
    <text evidence="2">The sequence shown here is derived from an EMBL/GenBank/DDBJ whole genome shotgun (WGS) entry which is preliminary data.</text>
</comment>
<dbReference type="Proteomes" id="UP000265768">
    <property type="component" value="Unassembled WGS sequence"/>
</dbReference>
<evidence type="ECO:0000313" key="2">
    <source>
        <dbReference type="EMBL" id="RJL30139.1"/>
    </source>
</evidence>
<reference evidence="2 3" key="1">
    <citation type="submission" date="2018-09" db="EMBL/GenBank/DDBJ databases">
        <title>YIM 75507 draft genome.</title>
        <authorList>
            <person name="Tang S."/>
            <person name="Feng Y."/>
        </authorList>
    </citation>
    <scope>NUCLEOTIDE SEQUENCE [LARGE SCALE GENOMIC DNA]</scope>
    <source>
        <strain evidence="2 3">YIM 75507</strain>
    </source>
</reference>
<feature type="transmembrane region" description="Helical" evidence="1">
    <location>
        <begin position="104"/>
        <end position="129"/>
    </location>
</feature>
<dbReference type="OrthoDB" id="5191668at2"/>
<feature type="transmembrane region" description="Helical" evidence="1">
    <location>
        <begin position="36"/>
        <end position="54"/>
    </location>
</feature>
<feature type="transmembrane region" description="Helical" evidence="1">
    <location>
        <begin position="61"/>
        <end position="84"/>
    </location>
</feature>
<dbReference type="RefSeq" id="WP_119928919.1">
    <property type="nucleotide sequence ID" value="NZ_QZEY01000010.1"/>
</dbReference>
<sequence length="185" mass="19065">MSASLPFRAARAAAFAVVSLGLGVLAHLVAGGGVSSPVALAGLVASFAAAFALAGRERPFAVILPLLLALQGGLHALFSLSHAADPAVQAGHAHAGLTPGLGMLVMHGWAVGLTALWLARGEALLWSLLRRLGVRLRVLLLARVDPAHTVFLAVPRDVRPRVPRSAVLRHTVIRRGPPAPAAASR</sequence>
<name>A0A3A4ANL1_9ACTN</name>
<proteinExistence type="predicted"/>
<protein>
    <submittedName>
        <fullName evidence="2">MFS transporter</fullName>
    </submittedName>
</protein>
<gene>
    <name evidence="2" type="ORF">D5H75_24780</name>
</gene>
<dbReference type="AlphaFoldDB" id="A0A3A4ANL1"/>
<keyword evidence="1" id="KW-0812">Transmembrane</keyword>
<keyword evidence="1" id="KW-0472">Membrane</keyword>
<dbReference type="EMBL" id="QZEY01000010">
    <property type="protein sequence ID" value="RJL30139.1"/>
    <property type="molecule type" value="Genomic_DNA"/>
</dbReference>
<evidence type="ECO:0000313" key="3">
    <source>
        <dbReference type="Proteomes" id="UP000265768"/>
    </source>
</evidence>
<keyword evidence="1" id="KW-1133">Transmembrane helix</keyword>
<evidence type="ECO:0000256" key="1">
    <source>
        <dbReference type="SAM" id="Phobius"/>
    </source>
</evidence>